<dbReference type="Proteomes" id="UP000261032">
    <property type="component" value="Unassembled WGS sequence"/>
</dbReference>
<proteinExistence type="predicted"/>
<sequence length="163" mass="18716">MKINDLILAMIDFYQGHPKQIQHLIKVHSFARVIGIDEGLSTQEQERLEAAAIVHDIGIKPAWEKYNSSNGKYQEELGPAEAIKLLNRLNYDEALIERVAYLVGHHHTYSEIDGLDYQILVEADFLVNLFESESEEMAINSAYQKIFKTNMGKRICRTMFMKG</sequence>
<gene>
    <name evidence="2" type="ORF">DXB93_02930</name>
</gene>
<evidence type="ECO:0000313" key="2">
    <source>
        <dbReference type="EMBL" id="RGD86789.1"/>
    </source>
</evidence>
<dbReference type="Gene3D" id="1.10.3210.10">
    <property type="entry name" value="Hypothetical protein af1432"/>
    <property type="match status" value="1"/>
</dbReference>
<comment type="caution">
    <text evidence="2">The sequence shown here is derived from an EMBL/GenBank/DDBJ whole genome shotgun (WGS) entry which is preliminary data.</text>
</comment>
<evidence type="ECO:0000259" key="1">
    <source>
        <dbReference type="Pfam" id="PF01966"/>
    </source>
</evidence>
<dbReference type="InterPro" id="IPR006674">
    <property type="entry name" value="HD_domain"/>
</dbReference>
<name>A0A3E3EGA7_9FIRM</name>
<organism evidence="2 3">
    <name type="scientific">Thomasclavelia ramosa</name>
    <dbReference type="NCBI Taxonomy" id="1547"/>
    <lineage>
        <taxon>Bacteria</taxon>
        <taxon>Bacillati</taxon>
        <taxon>Bacillota</taxon>
        <taxon>Erysipelotrichia</taxon>
        <taxon>Erysipelotrichales</taxon>
        <taxon>Coprobacillaceae</taxon>
        <taxon>Thomasclavelia</taxon>
    </lineage>
</organism>
<reference evidence="2 3" key="1">
    <citation type="submission" date="2018-08" db="EMBL/GenBank/DDBJ databases">
        <title>A genome reference for cultivated species of the human gut microbiota.</title>
        <authorList>
            <person name="Zou Y."/>
            <person name="Xue W."/>
            <person name="Luo G."/>
        </authorList>
    </citation>
    <scope>NUCLEOTIDE SEQUENCE [LARGE SCALE GENOMIC DNA]</scope>
    <source>
        <strain evidence="2 3">OM06-4</strain>
    </source>
</reference>
<dbReference type="Pfam" id="PF01966">
    <property type="entry name" value="HD"/>
    <property type="match status" value="1"/>
</dbReference>
<dbReference type="EMBL" id="QUSL01000003">
    <property type="protein sequence ID" value="RGD86789.1"/>
    <property type="molecule type" value="Genomic_DNA"/>
</dbReference>
<protein>
    <submittedName>
        <fullName evidence="2">HD domain-containing protein</fullName>
    </submittedName>
</protein>
<evidence type="ECO:0000313" key="3">
    <source>
        <dbReference type="Proteomes" id="UP000261032"/>
    </source>
</evidence>
<dbReference type="SUPFAM" id="SSF109604">
    <property type="entry name" value="HD-domain/PDEase-like"/>
    <property type="match status" value="1"/>
</dbReference>
<dbReference type="RefSeq" id="WP_117580449.1">
    <property type="nucleotide sequence ID" value="NZ_QUSL01000003.1"/>
</dbReference>
<accession>A0A3E3EGA7</accession>
<feature type="domain" description="HD" evidence="1">
    <location>
        <begin position="21"/>
        <end position="118"/>
    </location>
</feature>
<dbReference type="AlphaFoldDB" id="A0A3E3EGA7"/>